<evidence type="ECO:0000313" key="3">
    <source>
        <dbReference type="EMBL" id="KKT37144.1"/>
    </source>
</evidence>
<dbReference type="Proteomes" id="UP000033815">
    <property type="component" value="Unassembled WGS sequence"/>
</dbReference>
<gene>
    <name evidence="3" type="ORF">UW25_C0002G0090</name>
</gene>
<protein>
    <recommendedName>
        <fullName evidence="5">SMODS and SLOG-associating 2TM effector domain-containing protein</fullName>
    </recommendedName>
</protein>
<feature type="transmembrane region" description="Helical" evidence="2">
    <location>
        <begin position="103"/>
        <end position="121"/>
    </location>
</feature>
<evidence type="ECO:0008006" key="5">
    <source>
        <dbReference type="Google" id="ProtNLM"/>
    </source>
</evidence>
<reference evidence="3 4" key="1">
    <citation type="journal article" date="2015" name="Nature">
        <title>rRNA introns, odd ribosomes, and small enigmatic genomes across a large radiation of phyla.</title>
        <authorList>
            <person name="Brown C.T."/>
            <person name="Hug L.A."/>
            <person name="Thomas B.C."/>
            <person name="Sharon I."/>
            <person name="Castelle C.J."/>
            <person name="Singh A."/>
            <person name="Wilkins M.J."/>
            <person name="Williams K.H."/>
            <person name="Banfield J.F."/>
        </authorList>
    </citation>
    <scope>NUCLEOTIDE SEQUENCE [LARGE SCALE GENOMIC DNA]</scope>
</reference>
<keyword evidence="1" id="KW-0175">Coiled coil</keyword>
<keyword evidence="2" id="KW-1133">Transmembrane helix</keyword>
<dbReference type="AlphaFoldDB" id="A0A837IBU0"/>
<keyword evidence="2" id="KW-0472">Membrane</keyword>
<feature type="coiled-coil region" evidence="1">
    <location>
        <begin position="20"/>
        <end position="79"/>
    </location>
</feature>
<organism evidence="3 4">
    <name type="scientific">Candidatus Nomurabacteria bacterium GW2011_GWB1_44_12</name>
    <dbReference type="NCBI Taxonomy" id="1618748"/>
    <lineage>
        <taxon>Bacteria</taxon>
        <taxon>Candidatus Nomuraibacteriota</taxon>
    </lineage>
</organism>
<sequence length="225" mass="26505">MDQYSKKQIFAENLRKDIELTQLMNQLVELQGRLDTQSANDKETIASLNNEVGLAKEKAEKLNEQIMLLNEEIRKKELSRFASAYSNQENEYRIQQDLWFKRSLWSTFFLTASVLYSSFGSQLETAKLWYQEPSFYLLNFIFITLFVYSLKQHTHLGNLRIDYANRKTLAQSYQHIIEDEEEFEGIKSRFLERASDVFSSPPLFRSSEVTPHESFLRKITGNKNE</sequence>
<evidence type="ECO:0000256" key="1">
    <source>
        <dbReference type="SAM" id="Coils"/>
    </source>
</evidence>
<feature type="transmembrane region" description="Helical" evidence="2">
    <location>
        <begin position="133"/>
        <end position="150"/>
    </location>
</feature>
<accession>A0A837IBU0</accession>
<evidence type="ECO:0000313" key="4">
    <source>
        <dbReference type="Proteomes" id="UP000033815"/>
    </source>
</evidence>
<comment type="caution">
    <text evidence="3">The sequence shown here is derived from an EMBL/GenBank/DDBJ whole genome shotgun (WGS) entry which is preliminary data.</text>
</comment>
<keyword evidence="2" id="KW-0812">Transmembrane</keyword>
<dbReference type="EMBL" id="LCHP01000002">
    <property type="protein sequence ID" value="KKT37144.1"/>
    <property type="molecule type" value="Genomic_DNA"/>
</dbReference>
<evidence type="ECO:0000256" key="2">
    <source>
        <dbReference type="SAM" id="Phobius"/>
    </source>
</evidence>
<name>A0A837IBU0_9BACT</name>
<proteinExistence type="predicted"/>